<evidence type="ECO:0000313" key="2">
    <source>
        <dbReference type="Proteomes" id="UP001148737"/>
    </source>
</evidence>
<dbReference type="Proteomes" id="UP001148737">
    <property type="component" value="Unassembled WGS sequence"/>
</dbReference>
<sequence length="179" mass="18955">MNRWTVHSGGFTASAPADDASSASAASAAAALVAESSQDGIATLDAPAPFRDFSMRAEITMLWEDGHAGFLLRASDVRPGGRGGASFGGYEASINAQGWVGLSIDDWPGLCWKCVQMELPPHQAHTLMVRAKNGLIQVFVNDMINPKLSGKDQAHIEGLVGVRFENTGATFENLQISPI</sequence>
<keyword evidence="2" id="KW-1185">Reference proteome</keyword>
<evidence type="ECO:0000313" key="1">
    <source>
        <dbReference type="EMBL" id="KAJ3472947.1"/>
    </source>
</evidence>
<proteinExistence type="predicted"/>
<name>A0ACC1QCW1_9HYPO</name>
<accession>A0ACC1QCW1</accession>
<protein>
    <submittedName>
        <fullName evidence="1">Uncharacterized protein</fullName>
    </submittedName>
</protein>
<dbReference type="EMBL" id="JANAKD010002763">
    <property type="protein sequence ID" value="KAJ3472947.1"/>
    <property type="molecule type" value="Genomic_DNA"/>
</dbReference>
<organism evidence="1 2">
    <name type="scientific">Lecanicillium saksenae</name>
    <dbReference type="NCBI Taxonomy" id="468837"/>
    <lineage>
        <taxon>Eukaryota</taxon>
        <taxon>Fungi</taxon>
        <taxon>Dikarya</taxon>
        <taxon>Ascomycota</taxon>
        <taxon>Pezizomycotina</taxon>
        <taxon>Sordariomycetes</taxon>
        <taxon>Hypocreomycetidae</taxon>
        <taxon>Hypocreales</taxon>
        <taxon>Cordycipitaceae</taxon>
        <taxon>Lecanicillium</taxon>
    </lineage>
</organism>
<gene>
    <name evidence="1" type="ORF">NLG97_g10614</name>
</gene>
<comment type="caution">
    <text evidence="1">The sequence shown here is derived from an EMBL/GenBank/DDBJ whole genome shotgun (WGS) entry which is preliminary data.</text>
</comment>
<reference evidence="1" key="1">
    <citation type="submission" date="2022-07" db="EMBL/GenBank/DDBJ databases">
        <title>Genome Sequence of Lecanicillium saksenae.</title>
        <authorList>
            <person name="Buettner E."/>
        </authorList>
    </citation>
    <scope>NUCLEOTIDE SEQUENCE</scope>
    <source>
        <strain evidence="1">VT-O1</strain>
    </source>
</reference>